<evidence type="ECO:0000313" key="3">
    <source>
        <dbReference type="Proteomes" id="UP000019494"/>
    </source>
</evidence>
<feature type="region of interest" description="Disordered" evidence="1">
    <location>
        <begin position="23"/>
        <end position="59"/>
    </location>
</feature>
<dbReference type="Proteomes" id="UP000019494">
    <property type="component" value="Unassembled WGS sequence"/>
</dbReference>
<organism evidence="2 3">
    <name type="scientific">Intrasporangium chromatireducens Q5-1</name>
    <dbReference type="NCBI Taxonomy" id="584657"/>
    <lineage>
        <taxon>Bacteria</taxon>
        <taxon>Bacillati</taxon>
        <taxon>Actinomycetota</taxon>
        <taxon>Actinomycetes</taxon>
        <taxon>Micrococcales</taxon>
        <taxon>Intrasporangiaceae</taxon>
        <taxon>Intrasporangium</taxon>
    </lineage>
</organism>
<dbReference type="AlphaFoldDB" id="W9GQD7"/>
<feature type="compositionally biased region" description="Basic and acidic residues" evidence="1">
    <location>
        <begin position="23"/>
        <end position="38"/>
    </location>
</feature>
<comment type="caution">
    <text evidence="2">The sequence shown here is derived from an EMBL/GenBank/DDBJ whole genome shotgun (WGS) entry which is preliminary data.</text>
</comment>
<gene>
    <name evidence="2" type="ORF">N864_13585</name>
</gene>
<dbReference type="EMBL" id="AWQS01000025">
    <property type="protein sequence ID" value="EWT07008.1"/>
    <property type="molecule type" value="Genomic_DNA"/>
</dbReference>
<evidence type="ECO:0000256" key="1">
    <source>
        <dbReference type="SAM" id="MobiDB-lite"/>
    </source>
</evidence>
<dbReference type="RefSeq" id="WP_034714247.1">
    <property type="nucleotide sequence ID" value="NZ_AWQS01000025.1"/>
</dbReference>
<name>W9GQD7_9MICO</name>
<reference evidence="3" key="1">
    <citation type="submission" date="2013-08" db="EMBL/GenBank/DDBJ databases">
        <title>Intrasporangium oryzae NRRL B-24470.</title>
        <authorList>
            <person name="Liu H."/>
            <person name="Wang G."/>
        </authorList>
    </citation>
    <scope>NUCLEOTIDE SEQUENCE [LARGE SCALE GENOMIC DNA]</scope>
    <source>
        <strain evidence="3">Q5-1</strain>
    </source>
</reference>
<proteinExistence type="predicted"/>
<accession>W9GQD7</accession>
<protein>
    <submittedName>
        <fullName evidence="2">Uncharacterized protein</fullName>
    </submittedName>
</protein>
<evidence type="ECO:0000313" key="2">
    <source>
        <dbReference type="EMBL" id="EWT07008.1"/>
    </source>
</evidence>
<keyword evidence="3" id="KW-1185">Reference proteome</keyword>
<sequence>MYNPLLEYEVRAVLQHAEHEAAERLRRRGTDQPRERWWQRRQHATTQRPQGRARVVRAE</sequence>